<sequence length="800" mass="86324">MVSARKPVAYLTRELAGGTAPEQLFSGALIAARKRGHDLVVLRGGQTGKDPGTVIYDLVDDSFAGIITWASPDANEHAKQFYKRFAPVPVVGLTVQLPGCPAITTDSLSALRFVMEHMIVHHQKKRIIFVRGPATHDGAIKRFQAYQEALRDHGIAEDERLVSPHCTWDKTEGPRMVQYFLDEKGLVPGKDFDTFVCVNDNIAIGALEEFKRRGIDVPEVVAVTGCNDSAQARYMTPPITTVSMPFIEQAAAAFDTINAIVDGRPVQQETCLPARLMIAQSCGCPSHQIEAVTAGTRAFGGHGSIAAYFSALLGPLHFAGQAKTLEDICFALGNGHQATGETEQLIRSSAEQFLQGFAAAFRNRGKRSQYFSAITDTVNAFYAIGIAPERMHSAISVLRKRMLPSLLVPFLRKRAEDLWAEGRVLISEAAGRLRDANSLRLISQERVIGQLSAKLSVAQDMAAILKIVQQDLPQLNIASFYLALYEGEAGWDRKSMPRHLRLMTAFNAKGKIAIDERNARRECRGFLASLLSAASERQTLVVTPLNFNDTQLGVAVFGLGNEDGSIYEAIKIQLSSAIYGTLLRQTLKETMETMEAKVTEVSSSSEQISQSVQGGSAAMEEVANSIHGISESISEVMTVIGNAVQLTTSASGEISVLNNQALEINTILGIISDIAKRTNLLALNASIEAARAGEHGRGFGVVAEEVKSLALTTATSSDNIRSMINKVQHNTSQVYASINDVSEIMQKVSGLSHDISSAIAEQTRSTDEVSNVLSEAALGTNLIAQALAQLDAIGKSASRV</sequence>
<keyword evidence="2" id="KW-0238">DNA-binding</keyword>
<dbReference type="RefSeq" id="WP_345919819.1">
    <property type="nucleotide sequence ID" value="NZ_JBDIVE010000005.1"/>
</dbReference>
<keyword evidence="4" id="KW-0807">Transducer</keyword>
<dbReference type="EMBL" id="JBDIVE010000005">
    <property type="protein sequence ID" value="MEN3069052.1"/>
    <property type="molecule type" value="Genomic_DNA"/>
</dbReference>
<keyword evidence="7" id="KW-1185">Reference proteome</keyword>
<evidence type="ECO:0000256" key="3">
    <source>
        <dbReference type="ARBA" id="ARBA00023163"/>
    </source>
</evidence>
<evidence type="ECO:0000256" key="1">
    <source>
        <dbReference type="ARBA" id="ARBA00023015"/>
    </source>
</evidence>
<dbReference type="PANTHER" id="PTHR30146:SF24">
    <property type="entry name" value="XYLOSE OPERON REGULATORY PROTEIN"/>
    <property type="match status" value="1"/>
</dbReference>
<keyword evidence="3" id="KW-0804">Transcription</keyword>
<dbReference type="CDD" id="cd06267">
    <property type="entry name" value="PBP1_LacI_sugar_binding-like"/>
    <property type="match status" value="1"/>
</dbReference>
<comment type="caution">
    <text evidence="6">The sequence shown here is derived from an EMBL/GenBank/DDBJ whole genome shotgun (WGS) entry which is preliminary data.</text>
</comment>
<reference evidence="6 7" key="1">
    <citation type="journal article" date="2018" name="Int. J. Syst. Evol. Microbiol.">
        <title>Uliginosibacterium sediminicola sp. nov., isolated from freshwater sediment.</title>
        <authorList>
            <person name="Hwang W.M."/>
            <person name="Kim S.M."/>
            <person name="Kang K."/>
            <person name="Ahn T.Y."/>
        </authorList>
    </citation>
    <scope>NUCLEOTIDE SEQUENCE [LARGE SCALE GENOMIC DNA]</scope>
    <source>
        <strain evidence="6 7">M1-21</strain>
    </source>
</reference>
<dbReference type="InterPro" id="IPR004089">
    <property type="entry name" value="MCPsignal_dom"/>
</dbReference>
<name>A0ABU9YZZ6_9RHOO</name>
<gene>
    <name evidence="6" type="ORF">ABDB84_11230</name>
</gene>
<evidence type="ECO:0000313" key="7">
    <source>
        <dbReference type="Proteomes" id="UP001410394"/>
    </source>
</evidence>
<dbReference type="SMART" id="SM00283">
    <property type="entry name" value="MA"/>
    <property type="match status" value="1"/>
</dbReference>
<dbReference type="Pfam" id="PF00015">
    <property type="entry name" value="MCPsignal"/>
    <property type="match status" value="1"/>
</dbReference>
<dbReference type="PROSITE" id="PS50111">
    <property type="entry name" value="CHEMOTAXIS_TRANSDUC_2"/>
    <property type="match status" value="1"/>
</dbReference>
<organism evidence="6 7">
    <name type="scientific">Uliginosibacterium sediminicola</name>
    <dbReference type="NCBI Taxonomy" id="2024550"/>
    <lineage>
        <taxon>Bacteria</taxon>
        <taxon>Pseudomonadati</taxon>
        <taxon>Pseudomonadota</taxon>
        <taxon>Betaproteobacteria</taxon>
        <taxon>Rhodocyclales</taxon>
        <taxon>Zoogloeaceae</taxon>
        <taxon>Uliginosibacterium</taxon>
    </lineage>
</organism>
<evidence type="ECO:0000313" key="6">
    <source>
        <dbReference type="EMBL" id="MEN3069052.1"/>
    </source>
</evidence>
<dbReference type="PANTHER" id="PTHR30146">
    <property type="entry name" value="LACI-RELATED TRANSCRIPTIONAL REPRESSOR"/>
    <property type="match status" value="1"/>
</dbReference>
<dbReference type="InterPro" id="IPR028082">
    <property type="entry name" value="Peripla_BP_I"/>
</dbReference>
<dbReference type="Gene3D" id="3.40.50.2300">
    <property type="match status" value="2"/>
</dbReference>
<dbReference type="SUPFAM" id="SSF53822">
    <property type="entry name" value="Periplasmic binding protein-like I"/>
    <property type="match status" value="1"/>
</dbReference>
<evidence type="ECO:0000259" key="5">
    <source>
        <dbReference type="PROSITE" id="PS50111"/>
    </source>
</evidence>
<proteinExistence type="predicted"/>
<evidence type="ECO:0000256" key="4">
    <source>
        <dbReference type="PROSITE-ProRule" id="PRU00284"/>
    </source>
</evidence>
<dbReference type="InterPro" id="IPR046335">
    <property type="entry name" value="LacI/GalR-like_sensor"/>
</dbReference>
<protein>
    <submittedName>
        <fullName evidence="6">Methyl-accepting chemotaxis protein</fullName>
    </submittedName>
</protein>
<dbReference type="Proteomes" id="UP001410394">
    <property type="component" value="Unassembled WGS sequence"/>
</dbReference>
<feature type="domain" description="Methyl-accepting transducer" evidence="5">
    <location>
        <begin position="589"/>
        <end position="800"/>
    </location>
</feature>
<evidence type="ECO:0000256" key="2">
    <source>
        <dbReference type="ARBA" id="ARBA00023125"/>
    </source>
</evidence>
<dbReference type="Gene3D" id="1.10.287.950">
    <property type="entry name" value="Methyl-accepting chemotaxis protein"/>
    <property type="match status" value="1"/>
</dbReference>
<dbReference type="SUPFAM" id="SSF58104">
    <property type="entry name" value="Methyl-accepting chemotaxis protein (MCP) signaling domain"/>
    <property type="match status" value="1"/>
</dbReference>
<dbReference type="Pfam" id="PF13377">
    <property type="entry name" value="Peripla_BP_3"/>
    <property type="match status" value="1"/>
</dbReference>
<accession>A0ABU9YZZ6</accession>
<keyword evidence="1" id="KW-0805">Transcription regulation</keyword>